<keyword evidence="2" id="KW-0812">Transmembrane</keyword>
<dbReference type="Proteomes" id="UP000754883">
    <property type="component" value="Unassembled WGS sequence"/>
</dbReference>
<feature type="compositionally biased region" description="Polar residues" evidence="1">
    <location>
        <begin position="208"/>
        <end position="221"/>
    </location>
</feature>
<feature type="transmembrane region" description="Helical" evidence="2">
    <location>
        <begin position="229"/>
        <end position="248"/>
    </location>
</feature>
<proteinExistence type="predicted"/>
<keyword evidence="2" id="KW-1133">Transmembrane helix</keyword>
<reference evidence="5" key="1">
    <citation type="submission" date="2019-06" db="EMBL/GenBank/DDBJ databases">
        <authorList>
            <person name="Broberg M."/>
        </authorList>
    </citation>
    <scope>NUCLEOTIDE SEQUENCE [LARGE SCALE GENOMIC DNA]</scope>
</reference>
<accession>A0A9N9Y8Y7</accession>
<comment type="caution">
    <text evidence="4">The sequence shown here is derived from an EMBL/GenBank/DDBJ whole genome shotgun (WGS) entry which is preliminary data.</text>
</comment>
<name>A0A9N9Y8Y7_9HYPO</name>
<keyword evidence="5" id="KW-1185">Reference proteome</keyword>
<feature type="signal peptide" evidence="3">
    <location>
        <begin position="1"/>
        <end position="16"/>
    </location>
</feature>
<evidence type="ECO:0000256" key="3">
    <source>
        <dbReference type="SAM" id="SignalP"/>
    </source>
</evidence>
<keyword evidence="2" id="KW-0472">Membrane</keyword>
<feature type="region of interest" description="Disordered" evidence="1">
    <location>
        <begin position="107"/>
        <end position="138"/>
    </location>
</feature>
<gene>
    <name evidence="4" type="ORF">CBYS24578_00006055</name>
</gene>
<evidence type="ECO:0000256" key="1">
    <source>
        <dbReference type="SAM" id="MobiDB-lite"/>
    </source>
</evidence>
<reference evidence="4 5" key="2">
    <citation type="submission" date="2021-10" db="EMBL/GenBank/DDBJ databases">
        <authorList>
            <person name="Piombo E."/>
        </authorList>
    </citation>
    <scope>NUCLEOTIDE SEQUENCE [LARGE SCALE GENOMIC DNA]</scope>
</reference>
<feature type="compositionally biased region" description="Low complexity" evidence="1">
    <location>
        <begin position="180"/>
        <end position="207"/>
    </location>
</feature>
<feature type="chain" id="PRO_5040124936" evidence="3">
    <location>
        <begin position="17"/>
        <end position="251"/>
    </location>
</feature>
<feature type="region of interest" description="Disordered" evidence="1">
    <location>
        <begin position="180"/>
        <end position="222"/>
    </location>
</feature>
<feature type="compositionally biased region" description="Low complexity" evidence="1">
    <location>
        <begin position="110"/>
        <end position="138"/>
    </location>
</feature>
<dbReference type="OrthoDB" id="4160690at2759"/>
<organism evidence="4 5">
    <name type="scientific">Clonostachys byssicola</name>
    <dbReference type="NCBI Taxonomy" id="160290"/>
    <lineage>
        <taxon>Eukaryota</taxon>
        <taxon>Fungi</taxon>
        <taxon>Dikarya</taxon>
        <taxon>Ascomycota</taxon>
        <taxon>Pezizomycotina</taxon>
        <taxon>Sordariomycetes</taxon>
        <taxon>Hypocreomycetidae</taxon>
        <taxon>Hypocreales</taxon>
        <taxon>Bionectriaceae</taxon>
        <taxon>Clonostachys</taxon>
    </lineage>
</organism>
<evidence type="ECO:0000313" key="4">
    <source>
        <dbReference type="EMBL" id="CAH0005492.1"/>
    </source>
</evidence>
<protein>
    <submittedName>
        <fullName evidence="4">Uncharacterized protein</fullName>
    </submittedName>
</protein>
<evidence type="ECO:0000256" key="2">
    <source>
        <dbReference type="SAM" id="Phobius"/>
    </source>
</evidence>
<keyword evidence="3" id="KW-0732">Signal</keyword>
<sequence length="251" mass="24524">MRFSTTVVLAATAVSAASITRRDTFEFPDSVPLVEKRQEPGTPRYECHANCGTALQLSRASDFSCDNSDFTRQFNACLDCALEFDIWQYYGNGLKAAATKCGLDATPKPTGSTGSSSAQSTSAAPTSAAPTSAAPTSTAASSAAQTSAASSAASSSAAASSSGAAPSSSVVQTGASSSASATSGAVASSTTPGSAVSTPTSRVPTSSIAGGNSTITTGSPNTPVPTAGAAQLFGSTGLIAGAAIFAAVNMM</sequence>
<evidence type="ECO:0000313" key="5">
    <source>
        <dbReference type="Proteomes" id="UP000754883"/>
    </source>
</evidence>
<dbReference type="AlphaFoldDB" id="A0A9N9Y8Y7"/>
<dbReference type="EMBL" id="CABFNO020001568">
    <property type="protein sequence ID" value="CAH0005492.1"/>
    <property type="molecule type" value="Genomic_DNA"/>
</dbReference>